<keyword evidence="5" id="KW-1185">Reference proteome</keyword>
<dbReference type="Gene3D" id="2.60.40.4070">
    <property type="match status" value="1"/>
</dbReference>
<dbReference type="FunFam" id="2.60.40.10:FF:000270">
    <property type="entry name" value="Cell surface protein"/>
    <property type="match status" value="1"/>
</dbReference>
<dbReference type="EMBL" id="VIAQ01000006">
    <property type="protein sequence ID" value="TQD28285.1"/>
    <property type="molecule type" value="Genomic_DNA"/>
</dbReference>
<dbReference type="SUPFAM" id="SSF49299">
    <property type="entry name" value="PKD domain"/>
    <property type="match status" value="2"/>
</dbReference>
<dbReference type="SMART" id="SM00089">
    <property type="entry name" value="PKD"/>
    <property type="match status" value="3"/>
</dbReference>
<evidence type="ECO:0000256" key="2">
    <source>
        <dbReference type="SAM" id="Phobius"/>
    </source>
</evidence>
<proteinExistence type="predicted"/>
<feature type="compositionally biased region" description="Gly residues" evidence="1">
    <location>
        <begin position="1322"/>
        <end position="1333"/>
    </location>
</feature>
<dbReference type="InterPro" id="IPR000601">
    <property type="entry name" value="PKD_dom"/>
</dbReference>
<dbReference type="Pfam" id="PF18911">
    <property type="entry name" value="PKD_4"/>
    <property type="match status" value="1"/>
</dbReference>
<feature type="domain" description="PKD" evidence="3">
    <location>
        <begin position="607"/>
        <end position="690"/>
    </location>
</feature>
<dbReference type="InterPro" id="IPR035986">
    <property type="entry name" value="PKD_dom_sf"/>
</dbReference>
<dbReference type="Gene3D" id="2.60.40.10">
    <property type="entry name" value="Immunoglobulins"/>
    <property type="match status" value="4"/>
</dbReference>
<dbReference type="NCBIfam" id="TIGR04213">
    <property type="entry name" value="PGF_pre_PGF"/>
    <property type="match status" value="1"/>
</dbReference>
<sequence>MIGGTVVKLKIIFIEIMLILALFSIGVANAAGNDFEENDQIDISNIDVSEKVFEKRMESLENLKRALGEGDWNTVSDYDFSSLTDSAILSDTTQISEASSGSSSSDYCVLEGDANLLWTYESSGSYLDIDMYPLNDVDSDGIYDFVVCDEVDGDDKILALSGLDGSTIWSKDSPGNVESVISVNNENDIVVAYHIFNPDLEESYLNVALLSGSDGETIWTKKIEGCDVWAGDDFDCLDSVSDVDGDRTEDIFVEIEIESGDDYDEVSYILSSSDGSILCELPYYVYWEYADFTGDGLTDFVVEDWDTESQSRYIAVIRGTDESVVWESTSNVGVIGIIDVDNDGISELLTFTYEGNLNALRVTDGSVIWSEEFEIDGYPWYITNLKDADGDGFADFALLYEDYYGNVGLQFRSNSDGKSFWDWTSPVATYGIEVGEDIDGDGIEDITCTNSEEVTEDEYLVTMAIFKGNDGRQIFEWSDYVTINSLDSAEGSLEWSYLDTWTWAICDINGDNIIDPVMEIESNLCYLNDETWKYTHFGENFVIAIDGSDSSTIWKFGTGMTNEYTSLWSVLSAYSYLNEDNIVDYLFANNAGAYAIVTTPITDRQPPGASFSADVTSGDVPLEVQFTDTSSGNPTSWSWSFGDGATSTDQNPLHTYDVAGDYTVSLEVTNDYGSDSIVKTNYIHITVPNEAPTATIESILPNPAKSGALVKLIGSGDDTDGSIVAYEWTSSINGDLGDTATLSISSLSIGTHTISFRVQDNDDSWSDIVSAELEILDNSIPTATIISITPNTSVVGESITFSGEGTDADGSVIAYNWTSSIDGQLSTDASFSTSNLPAGEHTIYFKVQDNDYAWSPEASETIIVDDGAPFVNISVGLDSNISVNNPVDIILNSSDMYPLGSEFLIVNSSGDIVFTEDLTESIISGGYNLTLTWNASNQSGEPVPSGDYTMVLTSFDEFGHLASEEKDVVVDNTAPIIDIDDIFGYFTQEGDYAYSNSSLTVNTSTSEDVNSVDYFLNPTSSDYDEISGISAGKSAEFINNNWTATFNLSSLSEGIYNLTVTATDAASNINSTMSDIQVVIDHTSPVFSSITSQCNDTYRNVSVSVSENITGNPIVEVNSELISVYQNGSKWTGCFPLDNENLFYVNVTGTDLAGNTGESTSILYIETVTYENGTGIFNSSEFGMSITFDGTNNTTGNIIVTESTVPMENLTDGSIGLYFFNVELDVSLAENMSGAKISIPTDSVDLPDGMTEDDVVIRYYNETTGYWDNCTTSIETINGKNYWTAYVSHFSTYGITGTYPDDVVDNDSGDDDGDNKRSSSGGSSGGSGGGGTTGEKYENIFVKDVLSIFINKDSHINYEFTKEGNAITSVQFDSLKNSGTISTIVEVLNDRSSFADVDAPGTVYQQMNIWVGKSGFVTPDNVENLLITFKVEKSWLEENNIEASTVSLYRYSDGSWNALPTSVTEEDNEFVSLESETPGFSPFAIGSEAEVIETVEEDSLMSVDDTIAEDIDTEEEPESSSSSTGILAVLGGVSVLLVGAFVAYNKRS</sequence>
<feature type="compositionally biased region" description="Acidic residues" evidence="1">
    <location>
        <begin position="1302"/>
        <end position="1313"/>
    </location>
</feature>
<feature type="transmembrane region" description="Helical" evidence="2">
    <location>
        <begin position="12"/>
        <end position="31"/>
    </location>
</feature>
<keyword evidence="2" id="KW-1133">Transmembrane helix</keyword>
<name>A0A7Z8KSN2_9EURY</name>
<accession>A0A7Z8KSN2</accession>
<evidence type="ECO:0000259" key="3">
    <source>
        <dbReference type="PROSITE" id="PS50093"/>
    </source>
</evidence>
<dbReference type="Pfam" id="PF13750">
    <property type="entry name" value="Big_3_3"/>
    <property type="match status" value="1"/>
</dbReference>
<keyword evidence="2" id="KW-0472">Membrane</keyword>
<organism evidence="4 5">
    <name type="scientific">Methanolobus vulcani</name>
    <dbReference type="NCBI Taxonomy" id="38026"/>
    <lineage>
        <taxon>Archaea</taxon>
        <taxon>Methanobacteriati</taxon>
        <taxon>Methanobacteriota</taxon>
        <taxon>Stenosarchaea group</taxon>
        <taxon>Methanomicrobia</taxon>
        <taxon>Methanosarcinales</taxon>
        <taxon>Methanosarcinaceae</taxon>
        <taxon>Methanolobus</taxon>
    </lineage>
</organism>
<dbReference type="InterPro" id="IPR022409">
    <property type="entry name" value="PKD/Chitinase_dom"/>
</dbReference>
<dbReference type="Proteomes" id="UP000319335">
    <property type="component" value="Unassembled WGS sequence"/>
</dbReference>
<feature type="transmembrane region" description="Helical" evidence="2">
    <location>
        <begin position="1525"/>
        <end position="1544"/>
    </location>
</feature>
<dbReference type="CDD" id="cd00146">
    <property type="entry name" value="PKD"/>
    <property type="match status" value="1"/>
</dbReference>
<dbReference type="InterPro" id="IPR026453">
    <property type="entry name" value="PGF_pre_PGF"/>
</dbReference>
<dbReference type="InterPro" id="IPR028994">
    <property type="entry name" value="Integrin_alpha_N"/>
</dbReference>
<evidence type="ECO:0000256" key="1">
    <source>
        <dbReference type="SAM" id="MobiDB-lite"/>
    </source>
</evidence>
<gene>
    <name evidence="4" type="ORF">FKV42_01035</name>
</gene>
<dbReference type="SUPFAM" id="SSF69318">
    <property type="entry name" value="Integrin alpha N-terminal domain"/>
    <property type="match status" value="1"/>
</dbReference>
<reference evidence="4 5" key="1">
    <citation type="submission" date="2019-06" db="EMBL/GenBank/DDBJ databases">
        <title>Draft genome sequence of Methanolobus vulcani B1d.</title>
        <authorList>
            <person name="Creighbaum A.J."/>
            <person name="Ticak T."/>
            <person name="Hariraju D."/>
            <person name="Arivett B.A."/>
            <person name="Ferguson D.J.Jr."/>
        </authorList>
    </citation>
    <scope>NUCLEOTIDE SEQUENCE [LARGE SCALE GENOMIC DNA]</scope>
    <source>
        <strain evidence="4 5">B1d</strain>
    </source>
</reference>
<protein>
    <submittedName>
        <fullName evidence="4">PGF-pre-PGF domain-containing protein</fullName>
    </submittedName>
</protein>
<dbReference type="InterPro" id="IPR013783">
    <property type="entry name" value="Ig-like_fold"/>
</dbReference>
<evidence type="ECO:0000313" key="4">
    <source>
        <dbReference type="EMBL" id="TQD28285.1"/>
    </source>
</evidence>
<evidence type="ECO:0000313" key="5">
    <source>
        <dbReference type="Proteomes" id="UP000319335"/>
    </source>
</evidence>
<comment type="caution">
    <text evidence="4">The sequence shown here is derived from an EMBL/GenBank/DDBJ whole genome shotgun (WGS) entry which is preliminary data.</text>
</comment>
<dbReference type="PROSITE" id="PS50093">
    <property type="entry name" value="PKD"/>
    <property type="match status" value="1"/>
</dbReference>
<dbReference type="InterPro" id="IPR022038">
    <property type="entry name" value="Ig-like_bact"/>
</dbReference>
<keyword evidence="2" id="KW-0812">Transmembrane</keyword>
<feature type="region of interest" description="Disordered" evidence="1">
    <location>
        <begin position="1302"/>
        <end position="1333"/>
    </location>
</feature>